<dbReference type="AlphaFoldDB" id="A0AAW2YVF2"/>
<dbReference type="InterPro" id="IPR016159">
    <property type="entry name" value="Cullin_repeat-like_dom_sf"/>
</dbReference>
<proteinExistence type="inferred from homology"/>
<dbReference type="Pfam" id="PF00888">
    <property type="entry name" value="Cullin"/>
    <property type="match status" value="1"/>
</dbReference>
<comment type="similarity">
    <text evidence="1">Belongs to the cullin family.</text>
</comment>
<name>A0AAW2YVF2_9EUKA</name>
<dbReference type="EMBL" id="JAOPGA020000642">
    <property type="protein sequence ID" value="KAL0480217.1"/>
    <property type="molecule type" value="Genomic_DNA"/>
</dbReference>
<evidence type="ECO:0000259" key="2">
    <source>
        <dbReference type="Pfam" id="PF00888"/>
    </source>
</evidence>
<protein>
    <recommendedName>
        <fullName evidence="2">Cullin N-terminal domain-containing protein</fullName>
    </recommendedName>
</protein>
<keyword evidence="4" id="KW-1185">Reference proteome</keyword>
<sequence>MEGPHDQAQILYNHHRQKIKGFTSTILQNLESQSSEHQFSIYNNLLEKFINGTELINNIFHYLNMNTETKNRSELHSIKITHWNIWNEVIYNPLKTRLLDCFWNMIEKDERNNTFTGEVKQFSDQMYLLSEDLYHSDLETKLISQASEFYKVIFIFVMIVQVLGIHYKSS</sequence>
<reference evidence="3 4" key="1">
    <citation type="submission" date="2024-03" db="EMBL/GenBank/DDBJ databases">
        <title>The Acrasis kona genome and developmental transcriptomes reveal deep origins of eukaryotic multicellular pathways.</title>
        <authorList>
            <person name="Sheikh S."/>
            <person name="Fu C.-J."/>
            <person name="Brown M.W."/>
            <person name="Baldauf S.L."/>
        </authorList>
    </citation>
    <scope>NUCLEOTIDE SEQUENCE [LARGE SCALE GENOMIC DNA]</scope>
    <source>
        <strain evidence="3 4">ATCC MYA-3509</strain>
    </source>
</reference>
<dbReference type="InterPro" id="IPR001373">
    <property type="entry name" value="Cullin_N"/>
</dbReference>
<dbReference type="Gene3D" id="1.20.1310.10">
    <property type="entry name" value="Cullin Repeats"/>
    <property type="match status" value="1"/>
</dbReference>
<gene>
    <name evidence="3" type="ORF">AKO1_007194</name>
</gene>
<dbReference type="Proteomes" id="UP001431209">
    <property type="component" value="Unassembled WGS sequence"/>
</dbReference>
<feature type="domain" description="Cullin N-terminal" evidence="2">
    <location>
        <begin position="4"/>
        <end position="151"/>
    </location>
</feature>
<feature type="non-terminal residue" evidence="3">
    <location>
        <position position="170"/>
    </location>
</feature>
<dbReference type="SUPFAM" id="SSF74788">
    <property type="entry name" value="Cullin repeat-like"/>
    <property type="match status" value="1"/>
</dbReference>
<organism evidence="3 4">
    <name type="scientific">Acrasis kona</name>
    <dbReference type="NCBI Taxonomy" id="1008807"/>
    <lineage>
        <taxon>Eukaryota</taxon>
        <taxon>Discoba</taxon>
        <taxon>Heterolobosea</taxon>
        <taxon>Tetramitia</taxon>
        <taxon>Eutetramitia</taxon>
        <taxon>Acrasidae</taxon>
        <taxon>Acrasis</taxon>
    </lineage>
</organism>
<comment type="caution">
    <text evidence="3">The sequence shown here is derived from an EMBL/GenBank/DDBJ whole genome shotgun (WGS) entry which is preliminary data.</text>
</comment>
<evidence type="ECO:0000256" key="1">
    <source>
        <dbReference type="ARBA" id="ARBA00006019"/>
    </source>
</evidence>
<evidence type="ECO:0000313" key="3">
    <source>
        <dbReference type="EMBL" id="KAL0480217.1"/>
    </source>
</evidence>
<accession>A0AAW2YVF2</accession>
<evidence type="ECO:0000313" key="4">
    <source>
        <dbReference type="Proteomes" id="UP001431209"/>
    </source>
</evidence>